<dbReference type="PANTHER" id="PTHR14057:SF47">
    <property type="entry name" value="HOMEOBOX PROTEIN ONECUT"/>
    <property type="match status" value="1"/>
</dbReference>
<comment type="subcellular location">
    <subcellularLocation>
        <location evidence="1">Nucleus</location>
    </subcellularLocation>
</comment>
<feature type="domain" description="CUT" evidence="8">
    <location>
        <begin position="139"/>
        <end position="225"/>
    </location>
</feature>
<evidence type="ECO:0000313" key="10">
    <source>
        <dbReference type="Proteomes" id="UP000008281"/>
    </source>
</evidence>
<feature type="region of interest" description="Disordered" evidence="7">
    <location>
        <begin position="87"/>
        <end position="128"/>
    </location>
</feature>
<name>E3N4J3_CAERE</name>
<dbReference type="EMBL" id="DS268526">
    <property type="protein sequence ID" value="EFO85548.1"/>
    <property type="molecule type" value="Genomic_DNA"/>
</dbReference>
<sequence length="393" mass="46190">MVSNRKVDYQQTAEYTLTELKNVEYPSDTGCNGTHQMNQILVSCNEKNMLIEENKFETRPTPFGSRQFQISHNEHLYQSIYETETKNLHGVDHKTEKSSVSGQKRKQPDIDEPDYSMDCTSSPPLSARSDPCAMFKKITKPIPSHIEVDNRKIVRDMKEWFGLQHCTIKFFCDTFLNINPNHLRNLFAQPREFHVLREAKQVFIKMYNWLEMSDDERAEMLKMDLYPKSERSSYFETVLDENGELSKSCSFNLTEILSEPPKKIIRIDCPTPNQLLSRPITAEKVAEIMNKPATYVDTKRVSKDLKEWLRSTKTSREWFATTIMERAKRTLRDHLNNPKDWNDMVKGQEIFLRMHNWMAISEEERQAILRFYRMDGRESVISMASPNDSFRNL</sequence>
<dbReference type="Proteomes" id="UP000008281">
    <property type="component" value="Unassembled WGS sequence"/>
</dbReference>
<evidence type="ECO:0000256" key="3">
    <source>
        <dbReference type="ARBA" id="ARBA00023125"/>
    </source>
</evidence>
<dbReference type="InParanoid" id="E3N4J3"/>
<evidence type="ECO:0000256" key="7">
    <source>
        <dbReference type="SAM" id="MobiDB-lite"/>
    </source>
</evidence>
<feature type="domain" description="CUT" evidence="8">
    <location>
        <begin position="287"/>
        <end position="373"/>
    </location>
</feature>
<evidence type="ECO:0000256" key="4">
    <source>
        <dbReference type="ARBA" id="ARBA00023155"/>
    </source>
</evidence>
<dbReference type="InterPro" id="IPR051649">
    <property type="entry name" value="CUT_Homeobox"/>
</dbReference>
<feature type="compositionally biased region" description="Basic and acidic residues" evidence="7">
    <location>
        <begin position="87"/>
        <end position="97"/>
    </location>
</feature>
<dbReference type="HOGENOM" id="CLU_032170_0_0_1"/>
<evidence type="ECO:0000259" key="8">
    <source>
        <dbReference type="PROSITE" id="PS51042"/>
    </source>
</evidence>
<keyword evidence="2" id="KW-0805">Transcription regulation</keyword>
<evidence type="ECO:0000313" key="9">
    <source>
        <dbReference type="EMBL" id="EFO85548.1"/>
    </source>
</evidence>
<keyword evidence="5" id="KW-0804">Transcription</keyword>
<organism evidence="10">
    <name type="scientific">Caenorhabditis remanei</name>
    <name type="common">Caenorhabditis vulgaris</name>
    <dbReference type="NCBI Taxonomy" id="31234"/>
    <lineage>
        <taxon>Eukaryota</taxon>
        <taxon>Metazoa</taxon>
        <taxon>Ecdysozoa</taxon>
        <taxon>Nematoda</taxon>
        <taxon>Chromadorea</taxon>
        <taxon>Rhabditida</taxon>
        <taxon>Rhabditina</taxon>
        <taxon>Rhabditomorpha</taxon>
        <taxon>Rhabditoidea</taxon>
        <taxon>Rhabditidae</taxon>
        <taxon>Peloderinae</taxon>
        <taxon>Caenorhabditis</taxon>
    </lineage>
</organism>
<accession>E3N4J3</accession>
<dbReference type="Pfam" id="PF02376">
    <property type="entry name" value="CUT"/>
    <property type="match status" value="2"/>
</dbReference>
<keyword evidence="6" id="KW-0539">Nucleus</keyword>
<evidence type="ECO:0000256" key="1">
    <source>
        <dbReference type="ARBA" id="ARBA00004123"/>
    </source>
</evidence>
<reference evidence="9" key="1">
    <citation type="submission" date="2007-07" db="EMBL/GenBank/DDBJ databases">
        <title>PCAP assembly of the Caenorhabditis remanei genome.</title>
        <authorList>
            <consortium name="The Caenorhabditis remanei Sequencing Consortium"/>
            <person name="Wilson R.K."/>
        </authorList>
    </citation>
    <scope>NUCLEOTIDE SEQUENCE [LARGE SCALE GENOMIC DNA]</scope>
    <source>
        <strain evidence="9">PB4641</strain>
    </source>
</reference>
<evidence type="ECO:0000256" key="6">
    <source>
        <dbReference type="ARBA" id="ARBA00023242"/>
    </source>
</evidence>
<dbReference type="InterPro" id="IPR003350">
    <property type="entry name" value="CUT_dom"/>
</dbReference>
<keyword evidence="4" id="KW-0371">Homeobox</keyword>
<dbReference type="GO" id="GO:0005634">
    <property type="term" value="C:nucleus"/>
    <property type="evidence" value="ECO:0007669"/>
    <property type="project" value="UniProtKB-SubCell"/>
</dbReference>
<gene>
    <name evidence="9" type="ORF">CRE_29106</name>
</gene>
<proteinExistence type="predicted"/>
<evidence type="ECO:0000256" key="2">
    <source>
        <dbReference type="ARBA" id="ARBA00023015"/>
    </source>
</evidence>
<dbReference type="InterPro" id="IPR010982">
    <property type="entry name" value="Lambda_DNA-bd_dom_sf"/>
</dbReference>
<dbReference type="AlphaFoldDB" id="E3N4J3"/>
<dbReference type="SUPFAM" id="SSF47413">
    <property type="entry name" value="lambda repressor-like DNA-binding domains"/>
    <property type="match status" value="2"/>
</dbReference>
<dbReference type="eggNOG" id="KOG2252">
    <property type="taxonomic scope" value="Eukaryota"/>
</dbReference>
<keyword evidence="10" id="KW-1185">Reference proteome</keyword>
<dbReference type="GO" id="GO:0000981">
    <property type="term" value="F:DNA-binding transcription factor activity, RNA polymerase II-specific"/>
    <property type="evidence" value="ECO:0007669"/>
    <property type="project" value="TreeGrafter"/>
</dbReference>
<protein>
    <recommendedName>
        <fullName evidence="8">CUT domain-containing protein</fullName>
    </recommendedName>
</protein>
<dbReference type="GO" id="GO:0000978">
    <property type="term" value="F:RNA polymerase II cis-regulatory region sequence-specific DNA binding"/>
    <property type="evidence" value="ECO:0007669"/>
    <property type="project" value="TreeGrafter"/>
</dbReference>
<dbReference type="PANTHER" id="PTHR14057">
    <property type="entry name" value="TRANSCRIPTION FACTOR ONECUT"/>
    <property type="match status" value="1"/>
</dbReference>
<dbReference type="Gene3D" id="1.10.260.40">
    <property type="entry name" value="lambda repressor-like DNA-binding domains"/>
    <property type="match status" value="2"/>
</dbReference>
<dbReference type="PROSITE" id="PS51042">
    <property type="entry name" value="CUT"/>
    <property type="match status" value="2"/>
</dbReference>
<evidence type="ECO:0000256" key="5">
    <source>
        <dbReference type="ARBA" id="ARBA00023163"/>
    </source>
</evidence>
<keyword evidence="3" id="KW-0238">DNA-binding</keyword>
<dbReference type="SMART" id="SM01109">
    <property type="entry name" value="CUT"/>
    <property type="match status" value="1"/>
</dbReference>